<feature type="transmembrane region" description="Helical" evidence="2">
    <location>
        <begin position="6"/>
        <end position="25"/>
    </location>
</feature>
<keyword evidence="2" id="KW-1133">Transmembrane helix</keyword>
<evidence type="ECO:0000313" key="3">
    <source>
        <dbReference type="EMBL" id="MDO7905170.1"/>
    </source>
</evidence>
<dbReference type="InterPro" id="IPR014245">
    <property type="entry name" value="Spore_III_AF"/>
</dbReference>
<dbReference type="NCBIfam" id="TIGR02896">
    <property type="entry name" value="spore_III_AF"/>
    <property type="match status" value="1"/>
</dbReference>
<feature type="transmembrane region" description="Helical" evidence="2">
    <location>
        <begin position="37"/>
        <end position="55"/>
    </location>
</feature>
<protein>
    <submittedName>
        <fullName evidence="3">Stage III sporulation protein AF</fullName>
    </submittedName>
</protein>
<dbReference type="Proteomes" id="UP001240171">
    <property type="component" value="Unassembled WGS sequence"/>
</dbReference>
<evidence type="ECO:0000313" key="4">
    <source>
        <dbReference type="Proteomes" id="UP001240171"/>
    </source>
</evidence>
<feature type="compositionally biased region" description="Basic and acidic residues" evidence="1">
    <location>
        <begin position="163"/>
        <end position="182"/>
    </location>
</feature>
<dbReference type="Pfam" id="PF09581">
    <property type="entry name" value="Spore_III_AF"/>
    <property type="match status" value="1"/>
</dbReference>
<organism evidence="3 4">
    <name type="scientific">Paenibacillus lacisoli</name>
    <dbReference type="NCBI Taxonomy" id="3064525"/>
    <lineage>
        <taxon>Bacteria</taxon>
        <taxon>Bacillati</taxon>
        <taxon>Bacillota</taxon>
        <taxon>Bacilli</taxon>
        <taxon>Bacillales</taxon>
        <taxon>Paenibacillaceae</taxon>
        <taxon>Paenibacillus</taxon>
    </lineage>
</organism>
<evidence type="ECO:0000256" key="1">
    <source>
        <dbReference type="SAM" id="MobiDB-lite"/>
    </source>
</evidence>
<gene>
    <name evidence="3" type="primary">spoIIIAF</name>
    <name evidence="3" type="ORF">Q5741_01920</name>
</gene>
<keyword evidence="2" id="KW-0812">Transmembrane</keyword>
<comment type="caution">
    <text evidence="3">The sequence shown here is derived from an EMBL/GenBank/DDBJ whole genome shotgun (WGS) entry which is preliminary data.</text>
</comment>
<reference evidence="3 4" key="1">
    <citation type="submission" date="2023-07" db="EMBL/GenBank/DDBJ databases">
        <title>Paenibacillus sp. JX-17 nov. isolated from soil.</title>
        <authorList>
            <person name="Wan Y."/>
            <person name="Liu B."/>
        </authorList>
    </citation>
    <scope>NUCLEOTIDE SEQUENCE [LARGE SCALE GENOMIC DNA]</scope>
    <source>
        <strain evidence="3 4">JX-17</strain>
    </source>
</reference>
<proteinExistence type="predicted"/>
<dbReference type="EMBL" id="JAUQTB010000001">
    <property type="protein sequence ID" value="MDO7905170.1"/>
    <property type="molecule type" value="Genomic_DNA"/>
</dbReference>
<feature type="region of interest" description="Disordered" evidence="1">
    <location>
        <begin position="155"/>
        <end position="217"/>
    </location>
</feature>
<evidence type="ECO:0000256" key="2">
    <source>
        <dbReference type="SAM" id="Phobius"/>
    </source>
</evidence>
<name>A0ABT9C8D4_9BACL</name>
<keyword evidence="2" id="KW-0472">Membrane</keyword>
<dbReference type="RefSeq" id="WP_305022350.1">
    <property type="nucleotide sequence ID" value="NZ_JAUQTB010000001.1"/>
</dbReference>
<keyword evidence="4" id="KW-1185">Reference proteome</keyword>
<accession>A0ABT9C8D4</accession>
<sequence length="257" mass="27928">MEWLSGWLKELILIVMLAAFVDLMLPSKSMERYVKLVLSLLILLTLLTPVVKLLSANPAAKLQETFQAMTRGGSLDGKAPTLEQVLADGKKLRQQQDHQALQWAGEQMAQQMKEQISQETGIMVQSVQIGIRDGSSISQDGSSQAAQPDVQSVTVLLGPPRDPAGEKPPDSNKNDSPREIRVDPVASVHVQLGKDAEDSGMTRTGHGPGTEQLADSAVSVQADEAQVKSIIELVHSRWSIEKSKIDIRQSTSESGKM</sequence>